<proteinExistence type="predicted"/>
<gene>
    <name evidence="1" type="ORF">HPB50_007971</name>
</gene>
<dbReference type="EMBL" id="CM023490">
    <property type="protein sequence ID" value="KAH6942565.1"/>
    <property type="molecule type" value="Genomic_DNA"/>
</dbReference>
<dbReference type="Proteomes" id="UP000821845">
    <property type="component" value="Chromosome 10"/>
</dbReference>
<protein>
    <submittedName>
        <fullName evidence="1">Uncharacterized protein</fullName>
    </submittedName>
</protein>
<evidence type="ECO:0000313" key="1">
    <source>
        <dbReference type="EMBL" id="KAH6942565.1"/>
    </source>
</evidence>
<accession>A0ACB7T6L3</accession>
<comment type="caution">
    <text evidence="1">The sequence shown here is derived from an EMBL/GenBank/DDBJ whole genome shotgun (WGS) entry which is preliminary data.</text>
</comment>
<reference evidence="1" key="1">
    <citation type="submission" date="2020-05" db="EMBL/GenBank/DDBJ databases">
        <title>Large-scale comparative analyses of tick genomes elucidate their genetic diversity and vector capacities.</title>
        <authorList>
            <person name="Jia N."/>
            <person name="Wang J."/>
            <person name="Shi W."/>
            <person name="Du L."/>
            <person name="Sun Y."/>
            <person name="Zhan W."/>
            <person name="Jiang J."/>
            <person name="Wang Q."/>
            <person name="Zhang B."/>
            <person name="Ji P."/>
            <person name="Sakyi L.B."/>
            <person name="Cui X."/>
            <person name="Yuan T."/>
            <person name="Jiang B."/>
            <person name="Yang W."/>
            <person name="Lam T.T.-Y."/>
            <person name="Chang Q."/>
            <person name="Ding S."/>
            <person name="Wang X."/>
            <person name="Zhu J."/>
            <person name="Ruan X."/>
            <person name="Zhao L."/>
            <person name="Wei J."/>
            <person name="Que T."/>
            <person name="Du C."/>
            <person name="Cheng J."/>
            <person name="Dai P."/>
            <person name="Han X."/>
            <person name="Huang E."/>
            <person name="Gao Y."/>
            <person name="Liu J."/>
            <person name="Shao H."/>
            <person name="Ye R."/>
            <person name="Li L."/>
            <person name="Wei W."/>
            <person name="Wang X."/>
            <person name="Wang C."/>
            <person name="Yang T."/>
            <person name="Huo Q."/>
            <person name="Li W."/>
            <person name="Guo W."/>
            <person name="Chen H."/>
            <person name="Zhou L."/>
            <person name="Ni X."/>
            <person name="Tian J."/>
            <person name="Zhou Y."/>
            <person name="Sheng Y."/>
            <person name="Liu T."/>
            <person name="Pan Y."/>
            <person name="Xia L."/>
            <person name="Li J."/>
            <person name="Zhao F."/>
            <person name="Cao W."/>
        </authorList>
    </citation>
    <scope>NUCLEOTIDE SEQUENCE</scope>
    <source>
        <strain evidence="1">Hyas-2018</strain>
    </source>
</reference>
<name>A0ACB7T6L3_HYAAI</name>
<evidence type="ECO:0000313" key="2">
    <source>
        <dbReference type="Proteomes" id="UP000821845"/>
    </source>
</evidence>
<sequence length="93" mass="10146">MIRGLGKAIRGAARQTDARDLFLLRRSPGEASRRPTRRPLAEAIVVDPSDLRPSLLLAHEQRLRVRRLCGGLLVASSTSSGPLRLSFGFTLGL</sequence>
<organism evidence="1 2">
    <name type="scientific">Hyalomma asiaticum</name>
    <name type="common">Tick</name>
    <dbReference type="NCBI Taxonomy" id="266040"/>
    <lineage>
        <taxon>Eukaryota</taxon>
        <taxon>Metazoa</taxon>
        <taxon>Ecdysozoa</taxon>
        <taxon>Arthropoda</taxon>
        <taxon>Chelicerata</taxon>
        <taxon>Arachnida</taxon>
        <taxon>Acari</taxon>
        <taxon>Parasitiformes</taxon>
        <taxon>Ixodida</taxon>
        <taxon>Ixodoidea</taxon>
        <taxon>Ixodidae</taxon>
        <taxon>Hyalomminae</taxon>
        <taxon>Hyalomma</taxon>
    </lineage>
</organism>
<keyword evidence="2" id="KW-1185">Reference proteome</keyword>